<evidence type="ECO:0000313" key="3">
    <source>
        <dbReference type="Proteomes" id="UP000019487"/>
    </source>
</evidence>
<feature type="region of interest" description="Disordered" evidence="1">
    <location>
        <begin position="1"/>
        <end position="23"/>
    </location>
</feature>
<organism evidence="2 3">
    <name type="scientific">Sclerotinia borealis (strain F-4128)</name>
    <dbReference type="NCBI Taxonomy" id="1432307"/>
    <lineage>
        <taxon>Eukaryota</taxon>
        <taxon>Fungi</taxon>
        <taxon>Dikarya</taxon>
        <taxon>Ascomycota</taxon>
        <taxon>Pezizomycotina</taxon>
        <taxon>Leotiomycetes</taxon>
        <taxon>Helotiales</taxon>
        <taxon>Sclerotiniaceae</taxon>
        <taxon>Sclerotinia</taxon>
    </lineage>
</organism>
<evidence type="ECO:0000256" key="1">
    <source>
        <dbReference type="SAM" id="MobiDB-lite"/>
    </source>
</evidence>
<accession>W9BZT4</accession>
<sequence>MADEPPRKRQRGVQSPKYTTLGDPERYTAHEVAALKNIYPLKSGLTPLKTPDKNASQAEKDQYLGFTTAELDELGALGCTSNIDDVIALENTPIHPCLTRENWISLGLNETKYELGGGKPGYWEASNDVVWQVFSSMLASCYALFFQLELGEMVSLLDDPHNFKKTYLTKQGGKVSNPALSFDLHAFPRFSEVEDFFRSHAGKFDIVLLNGKEDVDEIFSYGSISEKGFCGPRWKFRLELAFQSLEPLLNPKNTPAEKFLDRHSVACTILHEIAHLMFGGRIDSGMSRDFRTPAVSDAFKSKVNVWTRLNLNSTWYPGESSIKMPASDDLAPNTNKDKSHEDHRVIIDRIGELILKSWEVRRYLREFQFSEVRRNWRPAWVASTSITEKFLRIVEEISPKAPPPCPRFEEIREYLFANTLPLALDTTKFQMPIMLMLQYIQSHGGIELTIDEWRGFLAVAEEEKCLFKYDPTQFGNLGSLVVRWEGWPQELLNGSLKRDQPPMPPDWASWYRPSLMAAAYQEFVHDLLYLRESERFAFLDNLPDADKEHLFFYVKFKRDVLKTLPWRESDNPFEFPGALKPKYQILVWGQFEYFLWEAIESTERMTDSGESLEEKKLPRVSHAPKGLVRVLDYYDEFYVSEDESSPPSPPSENEDGLEEKG</sequence>
<name>W9BZT4_SCLBF</name>
<gene>
    <name evidence="2" type="ORF">SBOR_9533</name>
</gene>
<reference evidence="2 3" key="1">
    <citation type="journal article" date="2014" name="Genome Announc.">
        <title>Draft genome sequence of Sclerotinia borealis, a psychrophilic plant pathogenic fungus.</title>
        <authorList>
            <person name="Mardanov A.V."/>
            <person name="Beletsky A.V."/>
            <person name="Kadnikov V.V."/>
            <person name="Ignatov A.N."/>
            <person name="Ravin N.V."/>
        </authorList>
    </citation>
    <scope>NUCLEOTIDE SEQUENCE [LARGE SCALE GENOMIC DNA]</scope>
    <source>
        <strain evidence="3">F-4157</strain>
    </source>
</reference>
<dbReference type="OrthoDB" id="10528310at2759"/>
<feature type="compositionally biased region" description="Acidic residues" evidence="1">
    <location>
        <begin position="652"/>
        <end position="661"/>
    </location>
</feature>
<proteinExistence type="predicted"/>
<dbReference type="HOGENOM" id="CLU_017973_0_0_1"/>
<protein>
    <submittedName>
        <fullName evidence="2">Uncharacterized protein</fullName>
    </submittedName>
</protein>
<dbReference type="STRING" id="1432307.W9BZT4"/>
<comment type="caution">
    <text evidence="2">The sequence shown here is derived from an EMBL/GenBank/DDBJ whole genome shotgun (WGS) entry which is preliminary data.</text>
</comment>
<dbReference type="Proteomes" id="UP000019487">
    <property type="component" value="Unassembled WGS sequence"/>
</dbReference>
<dbReference type="AlphaFoldDB" id="W9BZT4"/>
<keyword evidence="3" id="KW-1185">Reference proteome</keyword>
<feature type="region of interest" description="Disordered" evidence="1">
    <location>
        <begin position="639"/>
        <end position="661"/>
    </location>
</feature>
<dbReference type="EMBL" id="AYSA01000703">
    <property type="protein sequence ID" value="ESZ90087.1"/>
    <property type="molecule type" value="Genomic_DNA"/>
</dbReference>
<evidence type="ECO:0000313" key="2">
    <source>
        <dbReference type="EMBL" id="ESZ90087.1"/>
    </source>
</evidence>